<reference evidence="1 2" key="1">
    <citation type="submission" date="2018-08" db="EMBL/GenBank/DDBJ databases">
        <title>Comparative analysis of Burkholderia isolates from Puerto Rico.</title>
        <authorList>
            <person name="Hall C."/>
            <person name="Sahl J."/>
            <person name="Wagner D."/>
        </authorList>
    </citation>
    <scope>NUCLEOTIDE SEQUENCE [LARGE SCALE GENOMIC DNA]</scope>
    <source>
        <strain evidence="1 2">Bp9001</strain>
    </source>
</reference>
<accession>A0A0G3YUT2</accession>
<protein>
    <submittedName>
        <fullName evidence="1">PAAR domain-containing protein</fullName>
    </submittedName>
</protein>
<dbReference type="Proteomes" id="UP000269271">
    <property type="component" value="Unassembled WGS sequence"/>
</dbReference>
<organism evidence="1 2">
    <name type="scientific">Burkholderia contaminans</name>
    <dbReference type="NCBI Taxonomy" id="488447"/>
    <lineage>
        <taxon>Bacteria</taxon>
        <taxon>Pseudomonadati</taxon>
        <taxon>Pseudomonadota</taxon>
        <taxon>Betaproteobacteria</taxon>
        <taxon>Burkholderiales</taxon>
        <taxon>Burkholderiaceae</taxon>
        <taxon>Burkholderia</taxon>
        <taxon>Burkholderia cepacia complex</taxon>
    </lineage>
</organism>
<dbReference type="AlphaFoldDB" id="A0A0G3YUT2"/>
<sequence>MMRRIAVVGDELETGGHIVAYAGPPFTFGDAAHQVALIGGLAFCEACGSTGQIAKAGGPKRIEFMGETAVDGDIVLCRCATPPRIVAVLSGNSWCDDEAETEGIACSGSNPQRNMAAVAAGVYDECVRAVGNGAVPDYPYIIETSDGRVHSGRLDATGYLPRVHTSHEGTYTVYWGDEALARLSGDA</sequence>
<dbReference type="EMBL" id="QTQX01000006">
    <property type="protein sequence ID" value="RQT31156.1"/>
    <property type="molecule type" value="Genomic_DNA"/>
</dbReference>
<gene>
    <name evidence="1" type="ORF">DF037_12375</name>
</gene>
<dbReference type="CDD" id="cd14744">
    <property type="entry name" value="PAAR_CT_2"/>
    <property type="match status" value="1"/>
</dbReference>
<evidence type="ECO:0000313" key="2">
    <source>
        <dbReference type="Proteomes" id="UP000269271"/>
    </source>
</evidence>
<dbReference type="RefSeq" id="WP_046548806.1">
    <property type="nucleotide sequence ID" value="NZ_CADEVJ010000001.1"/>
</dbReference>
<accession>A0A1C8ZKR7</accession>
<proteinExistence type="predicted"/>
<name>A0A0G3YUT2_9BURK</name>
<dbReference type="KEGG" id="bcon:NL30_17975"/>
<evidence type="ECO:0000313" key="1">
    <source>
        <dbReference type="EMBL" id="RQT31156.1"/>
    </source>
</evidence>
<comment type="caution">
    <text evidence="1">The sequence shown here is derived from an EMBL/GenBank/DDBJ whole genome shotgun (WGS) entry which is preliminary data.</text>
</comment>